<evidence type="ECO:0000313" key="3">
    <source>
        <dbReference type="EMBL" id="ETM30878.1"/>
    </source>
</evidence>
<dbReference type="EMBL" id="KI676781">
    <property type="protein sequence ID" value="ETL24405.1"/>
    <property type="molecule type" value="Genomic_DNA"/>
</dbReference>
<name>W2M5M4_PHYNI</name>
<feature type="non-terminal residue" evidence="3">
    <location>
        <position position="1"/>
    </location>
</feature>
<dbReference type="EMBL" id="KI696706">
    <property type="protein sequence ID" value="ETM30878.1"/>
    <property type="molecule type" value="Genomic_DNA"/>
</dbReference>
<reference evidence="1" key="1">
    <citation type="submission" date="2013-11" db="EMBL/GenBank/DDBJ databases">
        <title>The Genome Sequence of Phytophthora parasitica CJ02B3.</title>
        <authorList>
            <consortium name="The Broad Institute Genomics Platform"/>
            <person name="Russ C."/>
            <person name="Tyler B."/>
            <person name="Panabieres F."/>
            <person name="Shan W."/>
            <person name="Tripathy S."/>
            <person name="Grunwald N."/>
            <person name="Machado M."/>
            <person name="Johnson C.S."/>
            <person name="Arredondo F."/>
            <person name="Hong C."/>
            <person name="Coffey M."/>
            <person name="Young S.K."/>
            <person name="Zeng Q."/>
            <person name="Gargeya S."/>
            <person name="Fitzgerald M."/>
            <person name="Abouelleil A."/>
            <person name="Alvarado L."/>
            <person name="Chapman S.B."/>
            <person name="Gainer-Dewar J."/>
            <person name="Goldberg J."/>
            <person name="Griggs A."/>
            <person name="Gujja S."/>
            <person name="Hansen M."/>
            <person name="Howarth C."/>
            <person name="Imamovic A."/>
            <person name="Ireland A."/>
            <person name="Larimer J."/>
            <person name="McCowan C."/>
            <person name="Murphy C."/>
            <person name="Pearson M."/>
            <person name="Poon T.W."/>
            <person name="Priest M."/>
            <person name="Roberts A."/>
            <person name="Saif S."/>
            <person name="Shea T."/>
            <person name="Sykes S."/>
            <person name="Wortman J."/>
            <person name="Nusbaum C."/>
            <person name="Birren B."/>
        </authorList>
    </citation>
    <scope>NUCLEOTIDE SEQUENCE [LARGE SCALE GENOMIC DNA]</scope>
    <source>
        <strain evidence="1">CJ02B3</strain>
    </source>
</reference>
<dbReference type="AlphaFoldDB" id="W2M5M4"/>
<reference evidence="2" key="2">
    <citation type="submission" date="2013-11" db="EMBL/GenBank/DDBJ databases">
        <title>The Genome Sequence of Phytophthora parasitica CJ05E6.</title>
        <authorList>
            <consortium name="The Broad Institute Genomics Platform"/>
            <person name="Russ C."/>
            <person name="Tyler B."/>
            <person name="Panabieres F."/>
            <person name="Shan W."/>
            <person name="Tripathy S."/>
            <person name="Grunwald N."/>
            <person name="Machado M."/>
            <person name="Johnson C.S."/>
            <person name="Arredondo F."/>
            <person name="Hong C."/>
            <person name="Coffey M."/>
            <person name="Young S.K."/>
            <person name="Zeng Q."/>
            <person name="Gargeya S."/>
            <person name="Fitzgerald M."/>
            <person name="Abouelleil A."/>
            <person name="Alvarado L."/>
            <person name="Chapman S.B."/>
            <person name="Gainer-Dewar J."/>
            <person name="Goldberg J."/>
            <person name="Griggs A."/>
            <person name="Gujja S."/>
            <person name="Hansen M."/>
            <person name="Howarth C."/>
            <person name="Imamovic A."/>
            <person name="Ireland A."/>
            <person name="Larimer J."/>
            <person name="McCowan C."/>
            <person name="Murphy C."/>
            <person name="Pearson M."/>
            <person name="Poon T.W."/>
            <person name="Priest M."/>
            <person name="Roberts A."/>
            <person name="Saif S."/>
            <person name="Shea T."/>
            <person name="Sykes S."/>
            <person name="Wortman J."/>
            <person name="Nusbaum C."/>
            <person name="Birren B."/>
        </authorList>
    </citation>
    <scope>NUCLEOTIDE SEQUENCE [LARGE SCALE GENOMIC DNA]</scope>
    <source>
        <strain evidence="2">CJ05E6</strain>
    </source>
</reference>
<reference evidence="3" key="3">
    <citation type="submission" date="2013-11" db="EMBL/GenBank/DDBJ databases">
        <title>The Genome Sequence of Phytophthora parasitica IAC_01/95.</title>
        <authorList>
            <consortium name="The Broad Institute Genomics Platform"/>
            <person name="Russ C."/>
            <person name="Tyler B."/>
            <person name="Panabieres F."/>
            <person name="Shan W."/>
            <person name="Tripathy S."/>
            <person name="Grunwald N."/>
            <person name="Machado M."/>
            <person name="Johnson C.S."/>
            <person name="Arredondo F."/>
            <person name="Hong C."/>
            <person name="Coffey M."/>
            <person name="Young S.K."/>
            <person name="Zeng Q."/>
            <person name="Gargeya S."/>
            <person name="Fitzgerald M."/>
            <person name="Abouelleil A."/>
            <person name="Alvarado L."/>
            <person name="Chapman S.B."/>
            <person name="Gainer-Dewar J."/>
            <person name="Goldberg J."/>
            <person name="Griggs A."/>
            <person name="Gujja S."/>
            <person name="Hansen M."/>
            <person name="Howarth C."/>
            <person name="Imamovic A."/>
            <person name="Ireland A."/>
            <person name="Larimer J."/>
            <person name="McCowan C."/>
            <person name="Murphy C."/>
            <person name="Pearson M."/>
            <person name="Poon T.W."/>
            <person name="Priest M."/>
            <person name="Roberts A."/>
            <person name="Saif S."/>
            <person name="Shea T."/>
            <person name="Sykes S."/>
            <person name="Wortman J."/>
            <person name="Nusbaum C."/>
            <person name="Birren B."/>
        </authorList>
    </citation>
    <scope>NUCLEOTIDE SEQUENCE [LARGE SCALE GENOMIC DNA]</scope>
    <source>
        <strain evidence="3">IAC_01/95</strain>
    </source>
</reference>
<evidence type="ECO:0000313" key="2">
    <source>
        <dbReference type="EMBL" id="ETL24405.1"/>
    </source>
</evidence>
<evidence type="ECO:0000313" key="1">
    <source>
        <dbReference type="EMBL" id="ETK70961.1"/>
    </source>
</evidence>
<proteinExistence type="predicted"/>
<accession>W2M5M4</accession>
<dbReference type="Proteomes" id="UP000053864">
    <property type="component" value="Unassembled WGS sequence"/>
</dbReference>
<dbReference type="Proteomes" id="UP000053236">
    <property type="component" value="Unassembled WGS sequence"/>
</dbReference>
<protein>
    <submittedName>
        <fullName evidence="3">Uncharacterized protein</fullName>
    </submittedName>
</protein>
<sequence>IFAKSPRPEICHILINERGYGYDTVINIGGYSYTRAVTGLHASGYM</sequence>
<dbReference type="Proteomes" id="UP000054532">
    <property type="component" value="Unassembled WGS sequence"/>
</dbReference>
<gene>
    <name evidence="3" type="ORF">L914_21445</name>
    <name evidence="1" type="ORF">L915_21708</name>
    <name evidence="2" type="ORF">L916_21579</name>
</gene>
<dbReference type="EMBL" id="KI689945">
    <property type="protein sequence ID" value="ETK70961.1"/>
    <property type="molecule type" value="Genomic_DNA"/>
</dbReference>
<organism evidence="3">
    <name type="scientific">Phytophthora nicotianae</name>
    <name type="common">Potato buckeye rot agent</name>
    <name type="synonym">Phytophthora parasitica</name>
    <dbReference type="NCBI Taxonomy" id="4792"/>
    <lineage>
        <taxon>Eukaryota</taxon>
        <taxon>Sar</taxon>
        <taxon>Stramenopiles</taxon>
        <taxon>Oomycota</taxon>
        <taxon>Peronosporomycetes</taxon>
        <taxon>Peronosporales</taxon>
        <taxon>Peronosporaceae</taxon>
        <taxon>Phytophthora</taxon>
    </lineage>
</organism>